<keyword evidence="1" id="KW-0812">Transmembrane</keyword>
<dbReference type="NCBIfam" id="TIGR02112">
    <property type="entry name" value="cyd_oper_ybgE"/>
    <property type="match status" value="1"/>
</dbReference>
<feature type="transmembrane region" description="Helical" evidence="1">
    <location>
        <begin position="50"/>
        <end position="71"/>
    </location>
</feature>
<keyword evidence="1" id="KW-1133">Transmembrane helix</keyword>
<reference evidence="2 3" key="1">
    <citation type="submission" date="2016-10" db="EMBL/GenBank/DDBJ databases">
        <authorList>
            <person name="de Groot N.N."/>
        </authorList>
    </citation>
    <scope>NUCLEOTIDE SEQUENCE [LARGE SCALE GENOMIC DNA]</scope>
    <source>
        <strain evidence="2 3">CGMCC 1.10228</strain>
    </source>
</reference>
<dbReference type="InterPro" id="IPR011846">
    <property type="entry name" value="Cyd_oper_YbgE"/>
</dbReference>
<gene>
    <name evidence="2" type="ORF">SAMN04488136_10746</name>
</gene>
<keyword evidence="3" id="KW-1185">Reference proteome</keyword>
<dbReference type="RefSeq" id="WP_093271747.1">
    <property type="nucleotide sequence ID" value="NZ_FNDD01000007.1"/>
</dbReference>
<keyword evidence="1" id="KW-0472">Membrane</keyword>
<dbReference type="STRING" id="861298.SAMN04488136_10746"/>
<accession>A0A1G7Z821</accession>
<feature type="transmembrane region" description="Helical" evidence="1">
    <location>
        <begin position="20"/>
        <end position="38"/>
    </location>
</feature>
<dbReference type="OrthoDB" id="5298003at2"/>
<proteinExistence type="predicted"/>
<dbReference type="AlphaFoldDB" id="A0A1G7Z821"/>
<feature type="transmembrane region" description="Helical" evidence="1">
    <location>
        <begin position="77"/>
        <end position="100"/>
    </location>
</feature>
<dbReference type="Pfam" id="PF09600">
    <property type="entry name" value="Cyd_oper_YbgE"/>
    <property type="match status" value="1"/>
</dbReference>
<evidence type="ECO:0000256" key="1">
    <source>
        <dbReference type="SAM" id="Phobius"/>
    </source>
</evidence>
<name>A0A1G7Z821_9VIBR</name>
<dbReference type="EMBL" id="FNDD01000007">
    <property type="protein sequence ID" value="SDH04749.1"/>
    <property type="molecule type" value="Genomic_DNA"/>
</dbReference>
<dbReference type="Proteomes" id="UP000198854">
    <property type="component" value="Unassembled WGS sequence"/>
</dbReference>
<evidence type="ECO:0000313" key="3">
    <source>
        <dbReference type="Proteomes" id="UP000198854"/>
    </source>
</evidence>
<protein>
    <submittedName>
        <fullName evidence="2">Cyd operon protein YbgE</fullName>
    </submittedName>
</protein>
<sequence length="101" mass="11359">MASNFAAQVASLHAAIDKALLRALSLILGFGHVFLVMWDPEHYAQAIGGFNSIISPLLIWAVCSSMVFGVGFKPIRWYWQLVFSPYFSLAILLYLTVCYWL</sequence>
<evidence type="ECO:0000313" key="2">
    <source>
        <dbReference type="EMBL" id="SDH04749.1"/>
    </source>
</evidence>
<organism evidence="2 3">
    <name type="scientific">Vibrio xiamenensis</name>
    <dbReference type="NCBI Taxonomy" id="861298"/>
    <lineage>
        <taxon>Bacteria</taxon>
        <taxon>Pseudomonadati</taxon>
        <taxon>Pseudomonadota</taxon>
        <taxon>Gammaproteobacteria</taxon>
        <taxon>Vibrionales</taxon>
        <taxon>Vibrionaceae</taxon>
        <taxon>Vibrio</taxon>
    </lineage>
</organism>